<keyword evidence="4" id="KW-1185">Reference proteome</keyword>
<dbReference type="PROSITE" id="PS51273">
    <property type="entry name" value="GATASE_TYPE_1"/>
    <property type="match status" value="1"/>
</dbReference>
<feature type="domain" description="Glutamine amidotransferase" evidence="2">
    <location>
        <begin position="3"/>
        <end position="182"/>
    </location>
</feature>
<keyword evidence="1" id="KW-0315">Glutamine amidotransferase</keyword>
<name>A0A9X1HLM6_9BACT</name>
<dbReference type="GO" id="GO:0000162">
    <property type="term" value="P:L-tryptophan biosynthetic process"/>
    <property type="evidence" value="ECO:0007669"/>
    <property type="project" value="TreeGrafter"/>
</dbReference>
<evidence type="ECO:0000259" key="2">
    <source>
        <dbReference type="Pfam" id="PF00117"/>
    </source>
</evidence>
<dbReference type="PANTHER" id="PTHR43418">
    <property type="entry name" value="MULTIFUNCTIONAL TRYPTOPHAN BIOSYNTHESIS PROTEIN-RELATED"/>
    <property type="match status" value="1"/>
</dbReference>
<dbReference type="FunFam" id="3.40.50.880:FF:000003">
    <property type="entry name" value="Anthranilate synthase component II"/>
    <property type="match status" value="1"/>
</dbReference>
<evidence type="ECO:0000313" key="3">
    <source>
        <dbReference type="EMBL" id="MCA6074428.1"/>
    </source>
</evidence>
<sequence length="190" mass="21494">MILLLDNYDSFTYNLVDYFGQLGKECQVRRNDEDFGQLIEGEYEALVISPGPEIPARAGHLMRVLDFYAGRIPVLGICLGHQAIGEYYGGQLIRAEKPMHGKVCRINADTSDILFRGLPSDFSVVRYNSLILENLPSELEITARSENGEIMALRHIELMIHGVQFHPEAILTDFGIQILQNWVECYSMTV</sequence>
<evidence type="ECO:0000256" key="1">
    <source>
        <dbReference type="ARBA" id="ARBA00022962"/>
    </source>
</evidence>
<reference evidence="3" key="1">
    <citation type="submission" date="2021-09" db="EMBL/GenBank/DDBJ databases">
        <title>Fulvivirga sp. isolated from coastal sediment.</title>
        <authorList>
            <person name="Yu H."/>
        </authorList>
    </citation>
    <scope>NUCLEOTIDE SEQUENCE</scope>
    <source>
        <strain evidence="3">1062</strain>
    </source>
</reference>
<dbReference type="NCBIfam" id="TIGR00566">
    <property type="entry name" value="trpG_papA"/>
    <property type="match status" value="1"/>
</dbReference>
<dbReference type="InterPro" id="IPR050472">
    <property type="entry name" value="Anth_synth/Amidotransfase"/>
</dbReference>
<dbReference type="RefSeq" id="WP_225697521.1">
    <property type="nucleotide sequence ID" value="NZ_JAIXNE010000001.1"/>
</dbReference>
<protein>
    <submittedName>
        <fullName evidence="3">Aminodeoxychorismate/anthranilate synthase component II</fullName>
    </submittedName>
</protein>
<dbReference type="Pfam" id="PF00117">
    <property type="entry name" value="GATase"/>
    <property type="match status" value="1"/>
</dbReference>
<dbReference type="PRINTS" id="PR00097">
    <property type="entry name" value="ANTSNTHASEII"/>
</dbReference>
<evidence type="ECO:0000313" key="4">
    <source>
        <dbReference type="Proteomes" id="UP001139409"/>
    </source>
</evidence>
<dbReference type="PRINTS" id="PR00096">
    <property type="entry name" value="GATASE"/>
</dbReference>
<dbReference type="SUPFAM" id="SSF52317">
    <property type="entry name" value="Class I glutamine amidotransferase-like"/>
    <property type="match status" value="1"/>
</dbReference>
<dbReference type="AlphaFoldDB" id="A0A9X1HLM6"/>
<dbReference type="InterPro" id="IPR029062">
    <property type="entry name" value="Class_I_gatase-like"/>
</dbReference>
<organism evidence="3 4">
    <name type="scientific">Fulvivirga sedimenti</name>
    <dbReference type="NCBI Taxonomy" id="2879465"/>
    <lineage>
        <taxon>Bacteria</taxon>
        <taxon>Pseudomonadati</taxon>
        <taxon>Bacteroidota</taxon>
        <taxon>Cytophagia</taxon>
        <taxon>Cytophagales</taxon>
        <taxon>Fulvivirgaceae</taxon>
        <taxon>Fulvivirga</taxon>
    </lineage>
</organism>
<dbReference type="InterPro" id="IPR017926">
    <property type="entry name" value="GATASE"/>
</dbReference>
<dbReference type="PANTHER" id="PTHR43418:SF4">
    <property type="entry name" value="MULTIFUNCTIONAL TRYPTOPHAN BIOSYNTHESIS PROTEIN"/>
    <property type="match status" value="1"/>
</dbReference>
<dbReference type="InterPro" id="IPR006221">
    <property type="entry name" value="TrpG/PapA_dom"/>
</dbReference>
<dbReference type="GO" id="GO:0004049">
    <property type="term" value="F:anthranilate synthase activity"/>
    <property type="evidence" value="ECO:0007669"/>
    <property type="project" value="TreeGrafter"/>
</dbReference>
<dbReference type="PRINTS" id="PR00099">
    <property type="entry name" value="CPSGATASE"/>
</dbReference>
<dbReference type="Gene3D" id="3.40.50.880">
    <property type="match status" value="1"/>
</dbReference>
<dbReference type="GO" id="GO:0005829">
    <property type="term" value="C:cytosol"/>
    <property type="evidence" value="ECO:0007669"/>
    <property type="project" value="TreeGrafter"/>
</dbReference>
<dbReference type="EMBL" id="JAIXNE010000001">
    <property type="protein sequence ID" value="MCA6074428.1"/>
    <property type="molecule type" value="Genomic_DNA"/>
</dbReference>
<comment type="caution">
    <text evidence="3">The sequence shown here is derived from an EMBL/GenBank/DDBJ whole genome shotgun (WGS) entry which is preliminary data.</text>
</comment>
<dbReference type="CDD" id="cd01743">
    <property type="entry name" value="GATase1_Anthranilate_Synthase"/>
    <property type="match status" value="1"/>
</dbReference>
<gene>
    <name evidence="3" type="ORF">LDX50_06085</name>
</gene>
<proteinExistence type="predicted"/>
<dbReference type="Proteomes" id="UP001139409">
    <property type="component" value="Unassembled WGS sequence"/>
</dbReference>
<accession>A0A9X1HLM6</accession>